<accession>A0A4C1ZJB2</accession>
<dbReference type="EMBL" id="BGZK01001804">
    <property type="protein sequence ID" value="GBP86615.1"/>
    <property type="molecule type" value="Genomic_DNA"/>
</dbReference>
<reference evidence="1 2" key="1">
    <citation type="journal article" date="2019" name="Commun. Biol.">
        <title>The bagworm genome reveals a unique fibroin gene that provides high tensile strength.</title>
        <authorList>
            <person name="Kono N."/>
            <person name="Nakamura H."/>
            <person name="Ohtoshi R."/>
            <person name="Tomita M."/>
            <person name="Numata K."/>
            <person name="Arakawa K."/>
        </authorList>
    </citation>
    <scope>NUCLEOTIDE SEQUENCE [LARGE SCALE GENOMIC DNA]</scope>
</reference>
<comment type="caution">
    <text evidence="1">The sequence shown here is derived from an EMBL/GenBank/DDBJ whole genome shotgun (WGS) entry which is preliminary data.</text>
</comment>
<keyword evidence="2" id="KW-1185">Reference proteome</keyword>
<organism evidence="1 2">
    <name type="scientific">Eumeta variegata</name>
    <name type="common">Bagworm moth</name>
    <name type="synonym">Eumeta japonica</name>
    <dbReference type="NCBI Taxonomy" id="151549"/>
    <lineage>
        <taxon>Eukaryota</taxon>
        <taxon>Metazoa</taxon>
        <taxon>Ecdysozoa</taxon>
        <taxon>Arthropoda</taxon>
        <taxon>Hexapoda</taxon>
        <taxon>Insecta</taxon>
        <taxon>Pterygota</taxon>
        <taxon>Neoptera</taxon>
        <taxon>Endopterygota</taxon>
        <taxon>Lepidoptera</taxon>
        <taxon>Glossata</taxon>
        <taxon>Ditrysia</taxon>
        <taxon>Tineoidea</taxon>
        <taxon>Psychidae</taxon>
        <taxon>Oiketicinae</taxon>
        <taxon>Eumeta</taxon>
    </lineage>
</organism>
<dbReference type="Proteomes" id="UP000299102">
    <property type="component" value="Unassembled WGS sequence"/>
</dbReference>
<sequence>MPKMLKKTIKNKFYADNDFMSEYVPPSIKEDLPVKRKMDKINNDDFNELENKNPKRNKPEISGEIVIEKVLQIMKHQIDSGKQGNQRLMYSLSTLLEQMEGDFITLKENEKRLQQLNLAHLKCVQQANNVNKERIQCLKEILSTFHKQCDEQELNQQNDYKKLETDLAAEIKMLHKKLIEEARRKQMQNVQRSIINAFEIND</sequence>
<dbReference type="OrthoDB" id="10012356at2759"/>
<dbReference type="AlphaFoldDB" id="A0A4C1ZJB2"/>
<proteinExistence type="predicted"/>
<evidence type="ECO:0000313" key="1">
    <source>
        <dbReference type="EMBL" id="GBP86615.1"/>
    </source>
</evidence>
<evidence type="ECO:0000313" key="2">
    <source>
        <dbReference type="Proteomes" id="UP000299102"/>
    </source>
</evidence>
<gene>
    <name evidence="1" type="primary">SYCP3</name>
    <name evidence="1" type="ORF">EVAR_85748_1</name>
</gene>
<name>A0A4C1ZJB2_EUMVA</name>
<protein>
    <submittedName>
        <fullName evidence="1">Synaptonemal complex protein 3</fullName>
    </submittedName>
</protein>